<dbReference type="AlphaFoldDB" id="A0A168QYS3"/>
<protein>
    <recommendedName>
        <fullName evidence="9">RING-type domain-containing protein</fullName>
    </recommendedName>
</protein>
<gene>
    <name evidence="7" type="primary">ABSGL_11667.1 scaffold 12295</name>
</gene>
<dbReference type="GO" id="GO:0008270">
    <property type="term" value="F:zinc ion binding"/>
    <property type="evidence" value="ECO:0007669"/>
    <property type="project" value="UniProtKB-KW"/>
</dbReference>
<dbReference type="Gene3D" id="3.30.40.10">
    <property type="entry name" value="Zinc/RING finger domain, C3HC4 (zinc finger)"/>
    <property type="match status" value="1"/>
</dbReference>
<evidence type="ECO:0000313" key="7">
    <source>
        <dbReference type="EMBL" id="SAM05792.1"/>
    </source>
</evidence>
<keyword evidence="3" id="KW-0863">Zinc-finger</keyword>
<dbReference type="SUPFAM" id="SSF57850">
    <property type="entry name" value="RING/U-box"/>
    <property type="match status" value="1"/>
</dbReference>
<organism evidence="7">
    <name type="scientific">Absidia glauca</name>
    <name type="common">Pin mould</name>
    <dbReference type="NCBI Taxonomy" id="4829"/>
    <lineage>
        <taxon>Eukaryota</taxon>
        <taxon>Fungi</taxon>
        <taxon>Fungi incertae sedis</taxon>
        <taxon>Mucoromycota</taxon>
        <taxon>Mucoromycotina</taxon>
        <taxon>Mucoromycetes</taxon>
        <taxon>Mucorales</taxon>
        <taxon>Cunninghamellaceae</taxon>
        <taxon>Absidia</taxon>
    </lineage>
</organism>
<keyword evidence="8" id="KW-1185">Reference proteome</keyword>
<keyword evidence="2" id="KW-0479">Metal-binding</keyword>
<accession>A0A168QYS3</accession>
<dbReference type="InParanoid" id="A0A168QYS3"/>
<keyword evidence="1" id="KW-0808">Transferase</keyword>
<proteinExistence type="predicted"/>
<dbReference type="InterPro" id="IPR013083">
    <property type="entry name" value="Znf_RING/FYVE/PHD"/>
</dbReference>
<evidence type="ECO:0000256" key="3">
    <source>
        <dbReference type="ARBA" id="ARBA00022771"/>
    </source>
</evidence>
<dbReference type="EMBL" id="LT554468">
    <property type="protein sequence ID" value="SAM05792.1"/>
    <property type="molecule type" value="Genomic_DNA"/>
</dbReference>
<dbReference type="GO" id="GO:0070936">
    <property type="term" value="P:protein K48-linked ubiquitination"/>
    <property type="evidence" value="ECO:0007669"/>
    <property type="project" value="TreeGrafter"/>
</dbReference>
<dbReference type="GO" id="GO:0005829">
    <property type="term" value="C:cytosol"/>
    <property type="evidence" value="ECO:0007669"/>
    <property type="project" value="TreeGrafter"/>
</dbReference>
<reference evidence="7" key="1">
    <citation type="submission" date="2016-04" db="EMBL/GenBank/DDBJ databases">
        <authorList>
            <person name="Evans L.H."/>
            <person name="Alamgir A."/>
            <person name="Owens N."/>
            <person name="Weber N.D."/>
            <person name="Virtaneva K."/>
            <person name="Barbian K."/>
            <person name="Babar A."/>
            <person name="Rosenke K."/>
        </authorList>
    </citation>
    <scope>NUCLEOTIDE SEQUENCE [LARGE SCALE GENOMIC DNA]</scope>
    <source>
        <strain evidence="7">CBS 101.48</strain>
    </source>
</reference>
<keyword evidence="4" id="KW-0833">Ubl conjugation pathway</keyword>
<keyword evidence="6" id="KW-0812">Transmembrane</keyword>
<dbReference type="GO" id="GO:0005783">
    <property type="term" value="C:endoplasmic reticulum"/>
    <property type="evidence" value="ECO:0007669"/>
    <property type="project" value="TreeGrafter"/>
</dbReference>
<dbReference type="GO" id="GO:0006511">
    <property type="term" value="P:ubiquitin-dependent protein catabolic process"/>
    <property type="evidence" value="ECO:0007669"/>
    <property type="project" value="TreeGrafter"/>
</dbReference>
<dbReference type="GO" id="GO:0030968">
    <property type="term" value="P:endoplasmic reticulum unfolded protein response"/>
    <property type="evidence" value="ECO:0007669"/>
    <property type="project" value="TreeGrafter"/>
</dbReference>
<name>A0A168QYS3_ABSGL</name>
<feature type="transmembrane region" description="Helical" evidence="6">
    <location>
        <begin position="7"/>
        <end position="28"/>
    </location>
</feature>
<evidence type="ECO:0000313" key="8">
    <source>
        <dbReference type="Proteomes" id="UP000078561"/>
    </source>
</evidence>
<dbReference type="GO" id="GO:0000151">
    <property type="term" value="C:ubiquitin ligase complex"/>
    <property type="evidence" value="ECO:0007669"/>
    <property type="project" value="TreeGrafter"/>
</dbReference>
<dbReference type="STRING" id="4829.A0A168QYS3"/>
<keyword evidence="6" id="KW-0472">Membrane</keyword>
<sequence>MNFNVPTYVWMSFLMFGLAFALTLRSFLTSDMMKSVSDCYTADLDTFEGGLRWMDPDSLFRQPPMVSCNSYVGAFITFVESQKISLLFHVNMPICCSILLGRAIIKSVFGELWSLESQHMYDRMLNFLLFKVIFIGAVMDPVWRHILRLSMWIGILGFLRIFSLLSRDRFENFLPVALDTTQVIAKYLAHLLDQSRESGFESKRLINYYTEISADVLILGCTLLQYLQLMWMHGVSFGLVDIVLFLNVRSVLKNLHSKVLIHRERWRAMNYVQSQYVDATDAELNAYDDDCAICRDELKTAKKLSCGHLFHFLHVQIGTAYTRGSNTTFPNQHAQHAGVAYHRLQMRNSLNQHHHHY</sequence>
<evidence type="ECO:0000256" key="5">
    <source>
        <dbReference type="ARBA" id="ARBA00022833"/>
    </source>
</evidence>
<evidence type="ECO:0000256" key="4">
    <source>
        <dbReference type="ARBA" id="ARBA00022786"/>
    </source>
</evidence>
<feature type="transmembrane region" description="Helical" evidence="6">
    <location>
        <begin position="149"/>
        <end position="165"/>
    </location>
</feature>
<feature type="transmembrane region" description="Helical" evidence="6">
    <location>
        <begin position="86"/>
        <end position="105"/>
    </location>
</feature>
<feature type="transmembrane region" description="Helical" evidence="6">
    <location>
        <begin position="125"/>
        <end position="143"/>
    </location>
</feature>
<dbReference type="GO" id="GO:0061630">
    <property type="term" value="F:ubiquitin protein ligase activity"/>
    <property type="evidence" value="ECO:0007669"/>
    <property type="project" value="TreeGrafter"/>
</dbReference>
<dbReference type="PANTHER" id="PTHR15067">
    <property type="entry name" value="E3 UBIQUITIN-PROTEIN LIGASE RNF8"/>
    <property type="match status" value="1"/>
</dbReference>
<dbReference type="PANTHER" id="PTHR15067:SF4">
    <property type="entry name" value="E3 UBIQUITIN-PROTEIN LIGASE RNF8"/>
    <property type="match status" value="1"/>
</dbReference>
<feature type="transmembrane region" description="Helical" evidence="6">
    <location>
        <begin position="231"/>
        <end position="248"/>
    </location>
</feature>
<evidence type="ECO:0000256" key="6">
    <source>
        <dbReference type="SAM" id="Phobius"/>
    </source>
</evidence>
<evidence type="ECO:0008006" key="9">
    <source>
        <dbReference type="Google" id="ProtNLM"/>
    </source>
</evidence>
<dbReference type="OrthoDB" id="10251342at2759"/>
<keyword evidence="5" id="KW-0862">Zinc</keyword>
<dbReference type="Proteomes" id="UP000078561">
    <property type="component" value="Unassembled WGS sequence"/>
</dbReference>
<evidence type="ECO:0000256" key="2">
    <source>
        <dbReference type="ARBA" id="ARBA00022723"/>
    </source>
</evidence>
<evidence type="ECO:0000256" key="1">
    <source>
        <dbReference type="ARBA" id="ARBA00022679"/>
    </source>
</evidence>
<dbReference type="OMA" id="QWRENGF"/>
<keyword evidence="6" id="KW-1133">Transmembrane helix</keyword>